<evidence type="ECO:0000313" key="1">
    <source>
        <dbReference type="EMBL" id="KAG0502304.1"/>
    </source>
</evidence>
<dbReference type="EMBL" id="JADCNM010000001">
    <property type="protein sequence ID" value="KAG0502304.1"/>
    <property type="molecule type" value="Genomic_DNA"/>
</dbReference>
<comment type="caution">
    <text evidence="1">The sequence shown here is derived from an EMBL/GenBank/DDBJ whole genome shotgun (WGS) entry which is preliminary data.</text>
</comment>
<organism evidence="1 2">
    <name type="scientific">Vanilla planifolia</name>
    <name type="common">Vanilla</name>
    <dbReference type="NCBI Taxonomy" id="51239"/>
    <lineage>
        <taxon>Eukaryota</taxon>
        <taxon>Viridiplantae</taxon>
        <taxon>Streptophyta</taxon>
        <taxon>Embryophyta</taxon>
        <taxon>Tracheophyta</taxon>
        <taxon>Spermatophyta</taxon>
        <taxon>Magnoliopsida</taxon>
        <taxon>Liliopsida</taxon>
        <taxon>Asparagales</taxon>
        <taxon>Orchidaceae</taxon>
        <taxon>Vanilloideae</taxon>
        <taxon>Vanilleae</taxon>
        <taxon>Vanilla</taxon>
    </lineage>
</organism>
<dbReference type="AlphaFoldDB" id="A0A835S6A1"/>
<gene>
    <name evidence="1" type="ORF">HPP92_002376</name>
</gene>
<accession>A0A835S6A1</accession>
<evidence type="ECO:0000313" key="2">
    <source>
        <dbReference type="Proteomes" id="UP000639772"/>
    </source>
</evidence>
<protein>
    <submittedName>
        <fullName evidence="1">Uncharacterized protein</fullName>
    </submittedName>
</protein>
<sequence length="69" mass="7433">MAFLNVENGLSVIPKSIEQEINLGLPEPRLAIEGLSMDYLAIPNINSGRHDAPCLALWETMVARGAIGT</sequence>
<proteinExistence type="predicted"/>
<dbReference type="Proteomes" id="UP000639772">
    <property type="component" value="Chromosome 1"/>
</dbReference>
<reference evidence="1 2" key="1">
    <citation type="journal article" date="2020" name="Nat. Food">
        <title>A phased Vanilla planifolia genome enables genetic improvement of flavour and production.</title>
        <authorList>
            <person name="Hasing T."/>
            <person name="Tang H."/>
            <person name="Brym M."/>
            <person name="Khazi F."/>
            <person name="Huang T."/>
            <person name="Chambers A.H."/>
        </authorList>
    </citation>
    <scope>NUCLEOTIDE SEQUENCE [LARGE SCALE GENOMIC DNA]</scope>
    <source>
        <tissue evidence="1">Leaf</tissue>
    </source>
</reference>
<name>A0A835S6A1_VANPL</name>